<sequence>MEFTGKSILPGCGIIRPQVLQYDEFFQERRKRVKSLGIGDLRSHCDVALLQRKGRRQMLPWLKRGTGTTLGWISLPATRNLLQKRIIGLKVFE</sequence>
<dbReference type="EMBL" id="BGPR01000667">
    <property type="protein sequence ID" value="GBM30685.1"/>
    <property type="molecule type" value="Genomic_DNA"/>
</dbReference>
<dbReference type="Proteomes" id="UP000499080">
    <property type="component" value="Unassembled WGS sequence"/>
</dbReference>
<reference evidence="1 2" key="1">
    <citation type="journal article" date="2019" name="Sci. Rep.">
        <title>Orb-weaving spider Araneus ventricosus genome elucidates the spidroin gene catalogue.</title>
        <authorList>
            <person name="Kono N."/>
            <person name="Nakamura H."/>
            <person name="Ohtoshi R."/>
            <person name="Moran D.A.P."/>
            <person name="Shinohara A."/>
            <person name="Yoshida Y."/>
            <person name="Fujiwara M."/>
            <person name="Mori M."/>
            <person name="Tomita M."/>
            <person name="Arakawa K."/>
        </authorList>
    </citation>
    <scope>NUCLEOTIDE SEQUENCE [LARGE SCALE GENOMIC DNA]</scope>
</reference>
<dbReference type="AlphaFoldDB" id="A0A4Y2ES09"/>
<evidence type="ECO:0000313" key="1">
    <source>
        <dbReference type="EMBL" id="GBM30685.1"/>
    </source>
</evidence>
<comment type="caution">
    <text evidence="1">The sequence shown here is derived from an EMBL/GenBank/DDBJ whole genome shotgun (WGS) entry which is preliminary data.</text>
</comment>
<gene>
    <name evidence="1" type="ORF">AVEN_259557_1</name>
</gene>
<organism evidence="1 2">
    <name type="scientific">Araneus ventricosus</name>
    <name type="common">Orbweaver spider</name>
    <name type="synonym">Epeira ventricosa</name>
    <dbReference type="NCBI Taxonomy" id="182803"/>
    <lineage>
        <taxon>Eukaryota</taxon>
        <taxon>Metazoa</taxon>
        <taxon>Ecdysozoa</taxon>
        <taxon>Arthropoda</taxon>
        <taxon>Chelicerata</taxon>
        <taxon>Arachnida</taxon>
        <taxon>Araneae</taxon>
        <taxon>Araneomorphae</taxon>
        <taxon>Entelegynae</taxon>
        <taxon>Araneoidea</taxon>
        <taxon>Araneidae</taxon>
        <taxon>Araneus</taxon>
    </lineage>
</organism>
<accession>A0A4Y2ES09</accession>
<keyword evidence="2" id="KW-1185">Reference proteome</keyword>
<protein>
    <submittedName>
        <fullName evidence="1">Uncharacterized protein</fullName>
    </submittedName>
</protein>
<name>A0A4Y2ES09_ARAVE</name>
<evidence type="ECO:0000313" key="2">
    <source>
        <dbReference type="Proteomes" id="UP000499080"/>
    </source>
</evidence>
<proteinExistence type="predicted"/>